<reference evidence="9" key="1">
    <citation type="submission" date="2023-07" db="EMBL/GenBank/DDBJ databases">
        <title>Sequencing the genomes of 1000 actinobacteria strains.</title>
        <authorList>
            <person name="Klenk H.-P."/>
        </authorList>
    </citation>
    <scope>NUCLEOTIDE SEQUENCE</scope>
    <source>
        <strain evidence="9">DSM 45977</strain>
    </source>
</reference>
<feature type="transmembrane region" description="Helical" evidence="8">
    <location>
        <begin position="37"/>
        <end position="60"/>
    </location>
</feature>
<evidence type="ECO:0000256" key="5">
    <source>
        <dbReference type="ARBA" id="ARBA00022692"/>
    </source>
</evidence>
<keyword evidence="4 8" id="KW-1003">Cell membrane</keyword>
<dbReference type="PANTHER" id="PTHR30269:SF37">
    <property type="entry name" value="MEMBRANE TRANSPORTER PROTEIN"/>
    <property type="match status" value="1"/>
</dbReference>
<dbReference type="Pfam" id="PF01925">
    <property type="entry name" value="TauE"/>
    <property type="match status" value="1"/>
</dbReference>
<evidence type="ECO:0000256" key="3">
    <source>
        <dbReference type="ARBA" id="ARBA00022448"/>
    </source>
</evidence>
<feature type="transmembrane region" description="Helical" evidence="8">
    <location>
        <begin position="99"/>
        <end position="118"/>
    </location>
</feature>
<gene>
    <name evidence="9" type="ORF">JOF55_004289</name>
</gene>
<feature type="transmembrane region" description="Helical" evidence="8">
    <location>
        <begin position="160"/>
        <end position="179"/>
    </location>
</feature>
<comment type="similarity">
    <text evidence="2 8">Belongs to the 4-toluene sulfonate uptake permease (TSUP) (TC 2.A.102) family.</text>
</comment>
<comment type="subcellular location">
    <subcellularLocation>
        <location evidence="1 8">Cell membrane</location>
        <topology evidence="1 8">Multi-pass membrane protein</topology>
    </subcellularLocation>
</comment>
<evidence type="ECO:0000256" key="1">
    <source>
        <dbReference type="ARBA" id="ARBA00004651"/>
    </source>
</evidence>
<dbReference type="PANTHER" id="PTHR30269">
    <property type="entry name" value="TRANSMEMBRANE PROTEIN YFCA"/>
    <property type="match status" value="1"/>
</dbReference>
<keyword evidence="6 8" id="KW-1133">Transmembrane helix</keyword>
<name>A0AAE4CRW5_9ACTN</name>
<sequence length="236" mass="24301">MSMAALAVAAVAVTVASFVQGTTGLGFALILAPVIGILQPNLLPVFLLMLMIPLNAYIAWRERGSLDTSGAGWVTGGRFVGTFGGLWVLAVIPMGKLNLLIGTATVLAVLITLLAPAFTPGRRAFVTAGAITGVAETATGVGGPPLALVYQHRPAPVLRSTVAICFVAGEVISLSLLLATGTVQAQQLRSAALLLPALVVGAVLSRYVHHRLDGAWMRRVVLAFALVSGLTLLFAG</sequence>
<keyword evidence="3" id="KW-0813">Transport</keyword>
<evidence type="ECO:0000313" key="9">
    <source>
        <dbReference type="EMBL" id="MDR7304108.1"/>
    </source>
</evidence>
<feature type="transmembrane region" description="Helical" evidence="8">
    <location>
        <begin position="125"/>
        <end position="148"/>
    </location>
</feature>
<keyword evidence="10" id="KW-1185">Reference proteome</keyword>
<comment type="caution">
    <text evidence="9">The sequence shown here is derived from an EMBL/GenBank/DDBJ whole genome shotgun (WGS) entry which is preliminary data.</text>
</comment>
<feature type="transmembrane region" description="Helical" evidence="8">
    <location>
        <begin position="72"/>
        <end position="93"/>
    </location>
</feature>
<evidence type="ECO:0000256" key="2">
    <source>
        <dbReference type="ARBA" id="ARBA00009142"/>
    </source>
</evidence>
<dbReference type="GO" id="GO:0005886">
    <property type="term" value="C:plasma membrane"/>
    <property type="evidence" value="ECO:0007669"/>
    <property type="project" value="UniProtKB-SubCell"/>
</dbReference>
<keyword evidence="7 8" id="KW-0472">Membrane</keyword>
<feature type="transmembrane region" description="Helical" evidence="8">
    <location>
        <begin position="191"/>
        <end position="209"/>
    </location>
</feature>
<evidence type="ECO:0000313" key="10">
    <source>
        <dbReference type="Proteomes" id="UP001180845"/>
    </source>
</evidence>
<organism evidence="9 10">
    <name type="scientific">Haloactinomyces albus</name>
    <dbReference type="NCBI Taxonomy" id="1352928"/>
    <lineage>
        <taxon>Bacteria</taxon>
        <taxon>Bacillati</taxon>
        <taxon>Actinomycetota</taxon>
        <taxon>Actinomycetes</taxon>
        <taxon>Actinopolysporales</taxon>
        <taxon>Actinopolysporaceae</taxon>
        <taxon>Haloactinomyces</taxon>
    </lineage>
</organism>
<evidence type="ECO:0000256" key="6">
    <source>
        <dbReference type="ARBA" id="ARBA00022989"/>
    </source>
</evidence>
<feature type="transmembrane region" description="Helical" evidence="8">
    <location>
        <begin position="215"/>
        <end position="235"/>
    </location>
</feature>
<dbReference type="AlphaFoldDB" id="A0AAE4CRW5"/>
<evidence type="ECO:0000256" key="7">
    <source>
        <dbReference type="ARBA" id="ARBA00023136"/>
    </source>
</evidence>
<keyword evidence="5 8" id="KW-0812">Transmembrane</keyword>
<dbReference type="EMBL" id="JAVDXW010000001">
    <property type="protein sequence ID" value="MDR7304108.1"/>
    <property type="molecule type" value="Genomic_DNA"/>
</dbReference>
<dbReference type="InterPro" id="IPR052017">
    <property type="entry name" value="TSUP"/>
</dbReference>
<evidence type="ECO:0000256" key="4">
    <source>
        <dbReference type="ARBA" id="ARBA00022475"/>
    </source>
</evidence>
<dbReference type="InterPro" id="IPR002781">
    <property type="entry name" value="TM_pro_TauE-like"/>
</dbReference>
<accession>A0AAE4CRW5</accession>
<evidence type="ECO:0000256" key="8">
    <source>
        <dbReference type="RuleBase" id="RU363041"/>
    </source>
</evidence>
<dbReference type="Proteomes" id="UP001180845">
    <property type="component" value="Unassembled WGS sequence"/>
</dbReference>
<proteinExistence type="inferred from homology"/>
<protein>
    <recommendedName>
        <fullName evidence="8">Probable membrane transporter protein</fullName>
    </recommendedName>
</protein>